<evidence type="ECO:0000313" key="3">
    <source>
        <dbReference type="Proteomes" id="UP001519287"/>
    </source>
</evidence>
<evidence type="ECO:0000313" key="2">
    <source>
        <dbReference type="EMBL" id="MBP1993787.1"/>
    </source>
</evidence>
<reference evidence="2 3" key="1">
    <citation type="submission" date="2021-03" db="EMBL/GenBank/DDBJ databases">
        <title>Genomic Encyclopedia of Type Strains, Phase IV (KMG-IV): sequencing the most valuable type-strain genomes for metagenomic binning, comparative biology and taxonomic classification.</title>
        <authorList>
            <person name="Goeker M."/>
        </authorList>
    </citation>
    <scope>NUCLEOTIDE SEQUENCE [LARGE SCALE GENOMIC DNA]</scope>
    <source>
        <strain evidence="2 3">DSM 26048</strain>
    </source>
</reference>
<dbReference type="EMBL" id="JAGGLB010000021">
    <property type="protein sequence ID" value="MBP1993787.1"/>
    <property type="molecule type" value="Genomic_DNA"/>
</dbReference>
<dbReference type="InterPro" id="IPR006059">
    <property type="entry name" value="SBP"/>
</dbReference>
<protein>
    <submittedName>
        <fullName evidence="2">ABC-type glycerol-3-phosphate transport system substrate-binding protein</fullName>
    </submittedName>
</protein>
<dbReference type="Pfam" id="PF01547">
    <property type="entry name" value="SBP_bac_1"/>
    <property type="match status" value="1"/>
</dbReference>
<feature type="region of interest" description="Disordered" evidence="1">
    <location>
        <begin position="28"/>
        <end position="54"/>
    </location>
</feature>
<dbReference type="Gene3D" id="3.40.190.10">
    <property type="entry name" value="Periplasmic binding protein-like II"/>
    <property type="match status" value="2"/>
</dbReference>
<proteinExistence type="predicted"/>
<keyword evidence="3" id="KW-1185">Reference proteome</keyword>
<comment type="caution">
    <text evidence="2">The sequence shown here is derived from an EMBL/GenBank/DDBJ whole genome shotgun (WGS) entry which is preliminary data.</text>
</comment>
<dbReference type="RefSeq" id="WP_209975667.1">
    <property type="nucleotide sequence ID" value="NZ_JAGGLB010000021.1"/>
</dbReference>
<feature type="compositionally biased region" description="Polar residues" evidence="1">
    <location>
        <begin position="35"/>
        <end position="47"/>
    </location>
</feature>
<organism evidence="2 3">
    <name type="scientific">Paenibacillus eucommiae</name>
    <dbReference type="NCBI Taxonomy" id="1355755"/>
    <lineage>
        <taxon>Bacteria</taxon>
        <taxon>Bacillati</taxon>
        <taxon>Bacillota</taxon>
        <taxon>Bacilli</taxon>
        <taxon>Bacillales</taxon>
        <taxon>Paenibacillaceae</taxon>
        <taxon>Paenibacillus</taxon>
    </lineage>
</organism>
<dbReference type="PANTHER" id="PTHR43649">
    <property type="entry name" value="ARABINOSE-BINDING PROTEIN-RELATED"/>
    <property type="match status" value="1"/>
</dbReference>
<gene>
    <name evidence="2" type="ORF">J2Z66_005413</name>
</gene>
<dbReference type="InterPro" id="IPR050490">
    <property type="entry name" value="Bact_solute-bd_prot1"/>
</dbReference>
<dbReference type="PANTHER" id="PTHR43649:SF17">
    <property type="entry name" value="ABC TRANSPORTER SOLUTE BINDING PROTEIN-SUGAR TRANSPORT"/>
    <property type="match status" value="1"/>
</dbReference>
<evidence type="ECO:0000256" key="1">
    <source>
        <dbReference type="SAM" id="MobiDB-lite"/>
    </source>
</evidence>
<dbReference type="PROSITE" id="PS51257">
    <property type="entry name" value="PROKAR_LIPOPROTEIN"/>
    <property type="match status" value="1"/>
</dbReference>
<dbReference type="SUPFAM" id="SSF53850">
    <property type="entry name" value="Periplasmic binding protein-like II"/>
    <property type="match status" value="1"/>
</dbReference>
<name>A0ABS4J1S4_9BACL</name>
<dbReference type="Proteomes" id="UP001519287">
    <property type="component" value="Unassembled WGS sequence"/>
</dbReference>
<sequence length="556" mass="62068">MSKRKWFWAVPMMLVVLLLVLGGCSKENDGGANSPAPSTDSETNAVSTPKADEPPANLTFFYSNSGVPHPEGVDPNNNPFLDIVNKLANVKLKVEVPSYQEFETKFNLLMASGKLPDLVHTPYLSVAEKSGDDGAFIDLKKYYDNSPIIQKVISKEMMELTKSKSGHYYRIPMAWDKAPQGSGLAVRFDLLEKYNEGKFPATVEEYVDVMYKIKKANPKAIPMTNRVVGASMLTYGGDTLYQLLGAAPYANRIKGDQVIPNFGTPEFMKATKIMRQLYTDGILDKEFSTNSLDKWSRIISGDFDTLMEWNTADQMPYKGEGAIKNTNPLTKEARYVVAPPIQVDPVVSNPLYVESFKALPVIDHGVYISSTSKNQDAAWRVIEALASDELDEAIWYGFEGEHYTVGADGKKIVDFQKLEADKAVSWAFHLHLIRGFVSGQEAMKEKSMAIMGEEYGKFVFDSMIPMQQQADKNGIHPLTLVEPKLSDESAAKRTEMNEFISKALAEAIMSRISMEELDQRIAEFNTKYGTVFAELTQIYKDIKPELPALGVKVVNW</sequence>
<accession>A0ABS4J1S4</accession>